<comment type="caution">
    <text evidence="1">The sequence shown here is derived from an EMBL/GenBank/DDBJ whole genome shotgun (WGS) entry which is preliminary data.</text>
</comment>
<dbReference type="EMBL" id="CAJNOJ010000554">
    <property type="protein sequence ID" value="CAF1483285.1"/>
    <property type="molecule type" value="Genomic_DNA"/>
</dbReference>
<gene>
    <name evidence="1" type="ORF">EDS130_LOCUS41570</name>
</gene>
<sequence length="312" mass="35032">MQIPESWQHINNKLYIRVTPVTIPKKRVRKVCVHPYPIDTMVSNVEKDSVSNALYFPITRSDFQNGRKAFCLTHTKLKQKTLKAHGPLRILNSNKTHQPDAWNKLDSKKLIKKYGLQKSRLVFSLFQYVDHNLNAVSSVSPVSSEVMFGTNNQQRSAVDAAVTATDHDRKLVSCAPEKGNRAGGDKVFMVLPELDTTAVEALRICFDFASLNQHIIVRHKLIDSKTIEFYTPACLLIPSDQDQMVPIIAIQNDKIIGRFDFVYQSSTIQPTADARLINLLNTSFDDVFPTTSNGPHDIDFGEIVSGLADYSG</sequence>
<evidence type="ECO:0000313" key="2">
    <source>
        <dbReference type="Proteomes" id="UP000663852"/>
    </source>
</evidence>
<organism evidence="1 2">
    <name type="scientific">Adineta ricciae</name>
    <name type="common">Rotifer</name>
    <dbReference type="NCBI Taxonomy" id="249248"/>
    <lineage>
        <taxon>Eukaryota</taxon>
        <taxon>Metazoa</taxon>
        <taxon>Spiralia</taxon>
        <taxon>Gnathifera</taxon>
        <taxon>Rotifera</taxon>
        <taxon>Eurotatoria</taxon>
        <taxon>Bdelloidea</taxon>
        <taxon>Adinetida</taxon>
        <taxon>Adinetidae</taxon>
        <taxon>Adineta</taxon>
    </lineage>
</organism>
<reference evidence="1" key="1">
    <citation type="submission" date="2021-02" db="EMBL/GenBank/DDBJ databases">
        <authorList>
            <person name="Nowell W R."/>
        </authorList>
    </citation>
    <scope>NUCLEOTIDE SEQUENCE</scope>
</reference>
<accession>A0A815S0J6</accession>
<proteinExistence type="predicted"/>
<evidence type="ECO:0000313" key="1">
    <source>
        <dbReference type="EMBL" id="CAF1483285.1"/>
    </source>
</evidence>
<dbReference type="OrthoDB" id="10060628at2759"/>
<dbReference type="AlphaFoldDB" id="A0A815S0J6"/>
<protein>
    <submittedName>
        <fullName evidence="1">Uncharacterized protein</fullName>
    </submittedName>
</protein>
<dbReference type="Proteomes" id="UP000663852">
    <property type="component" value="Unassembled WGS sequence"/>
</dbReference>
<name>A0A815S0J6_ADIRI</name>